<comment type="caution">
    <text evidence="1">The sequence shown here is derived from an EMBL/GenBank/DDBJ whole genome shotgun (WGS) entry which is preliminary data.</text>
</comment>
<protein>
    <submittedName>
        <fullName evidence="1">Uncharacterized protein</fullName>
    </submittedName>
</protein>
<reference evidence="1 2" key="1">
    <citation type="submission" date="2023-01" db="EMBL/GenBank/DDBJ databases">
        <title>Analysis of 21 Apiospora genomes using comparative genomics revels a genus with tremendous synthesis potential of carbohydrate active enzymes and secondary metabolites.</title>
        <authorList>
            <person name="Sorensen T."/>
        </authorList>
    </citation>
    <scope>NUCLEOTIDE SEQUENCE [LARGE SCALE GENOMIC DNA]</scope>
    <source>
        <strain evidence="1 2">CBS 20057</strain>
    </source>
</reference>
<dbReference type="Gene3D" id="3.10.350.10">
    <property type="entry name" value="LysM domain"/>
    <property type="match status" value="1"/>
</dbReference>
<evidence type="ECO:0000313" key="1">
    <source>
        <dbReference type="EMBL" id="KAK8015527.1"/>
    </source>
</evidence>
<dbReference type="EMBL" id="JAQQWI010000012">
    <property type="protein sequence ID" value="KAK8015527.1"/>
    <property type="molecule type" value="Genomic_DNA"/>
</dbReference>
<name>A0ABR1RKY1_9PEZI</name>
<sequence length="133" mass="14792">MLSSHSRLFKFSTLPTELPCDDVLLDIAFEGYCPDTEELEELCHPGCLRSLESLRNAQHGTCASTVQPNDSCWAIISTHRHNFGRVQLLSWDTDIDNDCTNLEMLTGHWICVSLPGAASPEEGAAYLQLQIQV</sequence>
<organism evidence="1 2">
    <name type="scientific">Apiospora marii</name>
    <dbReference type="NCBI Taxonomy" id="335849"/>
    <lineage>
        <taxon>Eukaryota</taxon>
        <taxon>Fungi</taxon>
        <taxon>Dikarya</taxon>
        <taxon>Ascomycota</taxon>
        <taxon>Pezizomycotina</taxon>
        <taxon>Sordariomycetes</taxon>
        <taxon>Xylariomycetidae</taxon>
        <taxon>Amphisphaeriales</taxon>
        <taxon>Apiosporaceae</taxon>
        <taxon>Apiospora</taxon>
    </lineage>
</organism>
<gene>
    <name evidence="1" type="ORF">PG991_008415</name>
</gene>
<evidence type="ECO:0000313" key="2">
    <source>
        <dbReference type="Proteomes" id="UP001396898"/>
    </source>
</evidence>
<proteinExistence type="predicted"/>
<dbReference type="Proteomes" id="UP001396898">
    <property type="component" value="Unassembled WGS sequence"/>
</dbReference>
<keyword evidence="2" id="KW-1185">Reference proteome</keyword>
<accession>A0ABR1RKY1</accession>
<dbReference type="InterPro" id="IPR036779">
    <property type="entry name" value="LysM_dom_sf"/>
</dbReference>